<feature type="region of interest" description="Disordered" evidence="1">
    <location>
        <begin position="1"/>
        <end position="28"/>
    </location>
</feature>
<dbReference type="OrthoDB" id="4233552at2"/>
<sequence>MNEIRNTRSVTTQQLADAPWRKSTRSQTSNCVEVAPLGGGPAAVALRDSKDRGGPVLLFNRAGWLGFIAGAKEGQFDLD</sequence>
<dbReference type="Proteomes" id="UP000279968">
    <property type="component" value="Unassembled WGS sequence"/>
</dbReference>
<gene>
    <name evidence="3" type="ORF">D7193_18245</name>
</gene>
<dbReference type="RefSeq" id="WP_120780728.1">
    <property type="nucleotide sequence ID" value="NZ_JBHLUP010000001.1"/>
</dbReference>
<name>A0A3B0A073_9ACTN</name>
<organism evidence="3 4">
    <name type="scientific">Micromonospora costi</name>
    <dbReference type="NCBI Taxonomy" id="1530042"/>
    <lineage>
        <taxon>Bacteria</taxon>
        <taxon>Bacillati</taxon>
        <taxon>Actinomycetota</taxon>
        <taxon>Actinomycetes</taxon>
        <taxon>Micromonosporales</taxon>
        <taxon>Micromonosporaceae</taxon>
        <taxon>Micromonospora</taxon>
    </lineage>
</organism>
<evidence type="ECO:0000313" key="3">
    <source>
        <dbReference type="EMBL" id="RKN53985.1"/>
    </source>
</evidence>
<comment type="caution">
    <text evidence="3">The sequence shown here is derived from an EMBL/GenBank/DDBJ whole genome shotgun (WGS) entry which is preliminary data.</text>
</comment>
<protein>
    <submittedName>
        <fullName evidence="3">DUF397 domain-containing protein</fullName>
    </submittedName>
</protein>
<dbReference type="EMBL" id="RBAN01000003">
    <property type="protein sequence ID" value="RKN53985.1"/>
    <property type="molecule type" value="Genomic_DNA"/>
</dbReference>
<accession>A0A3B0A073</accession>
<dbReference type="InterPro" id="IPR007278">
    <property type="entry name" value="DUF397"/>
</dbReference>
<evidence type="ECO:0000259" key="2">
    <source>
        <dbReference type="Pfam" id="PF04149"/>
    </source>
</evidence>
<evidence type="ECO:0000256" key="1">
    <source>
        <dbReference type="SAM" id="MobiDB-lite"/>
    </source>
</evidence>
<dbReference type="AlphaFoldDB" id="A0A3B0A073"/>
<keyword evidence="4" id="KW-1185">Reference proteome</keyword>
<reference evidence="3 4" key="1">
    <citation type="journal article" date="2015" name="Int. J. Syst. Evol. Microbiol.">
        <title>Micromonospora costi sp. nov., isolated from a leaf of Costus speciosus.</title>
        <authorList>
            <person name="Thawai C."/>
        </authorList>
    </citation>
    <scope>NUCLEOTIDE SEQUENCE [LARGE SCALE GENOMIC DNA]</scope>
    <source>
        <strain evidence="3 4">CS1-12</strain>
    </source>
</reference>
<dbReference type="Pfam" id="PF04149">
    <property type="entry name" value="DUF397"/>
    <property type="match status" value="1"/>
</dbReference>
<proteinExistence type="predicted"/>
<evidence type="ECO:0000313" key="4">
    <source>
        <dbReference type="Proteomes" id="UP000279968"/>
    </source>
</evidence>
<feature type="domain" description="DUF397" evidence="2">
    <location>
        <begin position="18"/>
        <end position="72"/>
    </location>
</feature>